<dbReference type="Pfam" id="PF06985">
    <property type="entry name" value="HET"/>
    <property type="match status" value="1"/>
</dbReference>
<gene>
    <name evidence="2" type="ORF">QBC37DRAFT_389552</name>
</gene>
<reference evidence="2" key="1">
    <citation type="journal article" date="2023" name="Mol. Phylogenet. Evol.">
        <title>Genome-scale phylogeny and comparative genomics of the fungal order Sordariales.</title>
        <authorList>
            <person name="Hensen N."/>
            <person name="Bonometti L."/>
            <person name="Westerberg I."/>
            <person name="Brannstrom I.O."/>
            <person name="Guillou S."/>
            <person name="Cros-Aarteil S."/>
            <person name="Calhoun S."/>
            <person name="Haridas S."/>
            <person name="Kuo A."/>
            <person name="Mondo S."/>
            <person name="Pangilinan J."/>
            <person name="Riley R."/>
            <person name="LaButti K."/>
            <person name="Andreopoulos B."/>
            <person name="Lipzen A."/>
            <person name="Chen C."/>
            <person name="Yan M."/>
            <person name="Daum C."/>
            <person name="Ng V."/>
            <person name="Clum A."/>
            <person name="Steindorff A."/>
            <person name="Ohm R.A."/>
            <person name="Martin F."/>
            <person name="Silar P."/>
            <person name="Natvig D.O."/>
            <person name="Lalanne C."/>
            <person name="Gautier V."/>
            <person name="Ament-Velasquez S.L."/>
            <person name="Kruys A."/>
            <person name="Hutchinson M.I."/>
            <person name="Powell A.J."/>
            <person name="Barry K."/>
            <person name="Miller A.N."/>
            <person name="Grigoriev I.V."/>
            <person name="Debuchy R."/>
            <person name="Gladieux P."/>
            <person name="Hiltunen Thoren M."/>
            <person name="Johannesson H."/>
        </authorList>
    </citation>
    <scope>NUCLEOTIDE SEQUENCE</scope>
    <source>
        <strain evidence="2">PSN293</strain>
    </source>
</reference>
<dbReference type="InterPro" id="IPR010730">
    <property type="entry name" value="HET"/>
</dbReference>
<reference evidence="2" key="2">
    <citation type="submission" date="2023-05" db="EMBL/GenBank/DDBJ databases">
        <authorList>
            <consortium name="Lawrence Berkeley National Laboratory"/>
            <person name="Steindorff A."/>
            <person name="Hensen N."/>
            <person name="Bonometti L."/>
            <person name="Westerberg I."/>
            <person name="Brannstrom I.O."/>
            <person name="Guillou S."/>
            <person name="Cros-Aarteil S."/>
            <person name="Calhoun S."/>
            <person name="Haridas S."/>
            <person name="Kuo A."/>
            <person name="Mondo S."/>
            <person name="Pangilinan J."/>
            <person name="Riley R."/>
            <person name="Labutti K."/>
            <person name="Andreopoulos B."/>
            <person name="Lipzen A."/>
            <person name="Chen C."/>
            <person name="Yanf M."/>
            <person name="Daum C."/>
            <person name="Ng V."/>
            <person name="Clum A."/>
            <person name="Ohm R."/>
            <person name="Martin F."/>
            <person name="Silar P."/>
            <person name="Natvig D."/>
            <person name="Lalanne C."/>
            <person name="Gautier V."/>
            <person name="Ament-Velasquez S.L."/>
            <person name="Kruys A."/>
            <person name="Hutchinson M.I."/>
            <person name="Powell A.J."/>
            <person name="Barry K."/>
            <person name="Miller A.N."/>
            <person name="Grigoriev I.V."/>
            <person name="Debuchy R."/>
            <person name="Gladieux P."/>
            <person name="Thoren M.H."/>
            <person name="Johannesson H."/>
        </authorList>
    </citation>
    <scope>NUCLEOTIDE SEQUENCE</scope>
    <source>
        <strain evidence="2">PSN293</strain>
    </source>
</reference>
<dbReference type="AlphaFoldDB" id="A0AAN6Y8T1"/>
<accession>A0AAN6Y8T1</accession>
<name>A0AAN6Y8T1_9PEZI</name>
<dbReference type="PANTHER" id="PTHR33112">
    <property type="entry name" value="DOMAIN PROTEIN, PUTATIVE-RELATED"/>
    <property type="match status" value="1"/>
</dbReference>
<proteinExistence type="predicted"/>
<comment type="caution">
    <text evidence="2">The sequence shown here is derived from an EMBL/GenBank/DDBJ whole genome shotgun (WGS) entry which is preliminary data.</text>
</comment>
<organism evidence="2 3">
    <name type="scientific">Rhypophila decipiens</name>
    <dbReference type="NCBI Taxonomy" id="261697"/>
    <lineage>
        <taxon>Eukaryota</taxon>
        <taxon>Fungi</taxon>
        <taxon>Dikarya</taxon>
        <taxon>Ascomycota</taxon>
        <taxon>Pezizomycotina</taxon>
        <taxon>Sordariomycetes</taxon>
        <taxon>Sordariomycetidae</taxon>
        <taxon>Sordariales</taxon>
        <taxon>Naviculisporaceae</taxon>
        <taxon>Rhypophila</taxon>
    </lineage>
</organism>
<dbReference type="EMBL" id="MU858146">
    <property type="protein sequence ID" value="KAK4211557.1"/>
    <property type="molecule type" value="Genomic_DNA"/>
</dbReference>
<keyword evidence="3" id="KW-1185">Reference proteome</keyword>
<evidence type="ECO:0000259" key="1">
    <source>
        <dbReference type="Pfam" id="PF06985"/>
    </source>
</evidence>
<protein>
    <submittedName>
        <fullName evidence="2">HET-domain-containing protein</fullName>
    </submittedName>
</protein>
<sequence>MTSSTQVCPTCRNLEFEDGQMSDLDIFVSDLLEAGEEGCLGCNMLLDAINCCSPTYLQDLGTEDGQFSLMVDNTAIWMTLPWQASGNISGDDVGDSHIQILWELDDPNGNFYRDIIPACLAVMPHSGVTAAFERVKSWLDHCSTHHTECRPQADKPFHPKRLIDVNSAIPHRDGERDDFVRVVEFPAEEQCEQVVTYAALSYCWGSELTGVPTTTKLNLAEHCRGIAVSTLPTSIADAIAVCRGINVRYLWVDSLCIVQDDDDDWRRESSRMGAIYMHSHVTIAAHRAASCLDGFLGQQRYGQPDWQQSFTTRFWPAGTRNLTVGQEPAQTNMIIRKASSSMSSETTDGDLGYSALMRRGWTLQEGLLPQRIIHYTEDEMAWECLCKRVCECGHVTNAKRDTPLLRSRVIRGLHSPHGTPGYQWMQVVEEYTTRQLSRSSDKLVALSGLAKFFIAGDRLVKGSVQGPNTDPLYLAGVYLSDQPVRQLLWYVNSHRISSSQTLPSPRPSYRAPTWSWASVDSPVRYPAYPVQSHITIHKIDTFCTPLLADDPTGAVTGGELVVSGALIPVMLMTTERPLREPWDSWMPSDLWSERQTLVRGPNGCMHAVSCDIIRPIQLRRDDPGYKCWTRQNHLCAECCPSEQGWESMEYACLKVATETCTRTLQTYFLLFRRLDVEGAWERVGLGTIFSPEFHDDEREGRKEGGLEMPQGIFFETVGDLFEGSKVQKIRIL</sequence>
<evidence type="ECO:0000313" key="3">
    <source>
        <dbReference type="Proteomes" id="UP001301769"/>
    </source>
</evidence>
<dbReference type="Proteomes" id="UP001301769">
    <property type="component" value="Unassembled WGS sequence"/>
</dbReference>
<evidence type="ECO:0000313" key="2">
    <source>
        <dbReference type="EMBL" id="KAK4211557.1"/>
    </source>
</evidence>
<feature type="domain" description="Heterokaryon incompatibility" evidence="1">
    <location>
        <begin position="197"/>
        <end position="365"/>
    </location>
</feature>
<dbReference type="PANTHER" id="PTHR33112:SF16">
    <property type="entry name" value="HETEROKARYON INCOMPATIBILITY DOMAIN-CONTAINING PROTEIN"/>
    <property type="match status" value="1"/>
</dbReference>